<dbReference type="EMBL" id="AHZU02001651">
    <property type="protein sequence ID" value="KFG30258.1"/>
    <property type="molecule type" value="Genomic_DNA"/>
</dbReference>
<evidence type="ECO:0000313" key="2">
    <source>
        <dbReference type="EMBL" id="KFG30258.1"/>
    </source>
</evidence>
<sequence>MSSTVRKVLCIIPALSASGSRATFHTGQRHGPSVSLHGVGRLSETLPRFVMGTCRQKGPSQTPTGLQTSGSHAQSAACFVHSGVAVPRSSPSTRGSVDSCAWASALLASPPLWSGSFVSGQLPLLALHFCQGRSMKTAAEKDPQAKSNSRRPYSPKVRWLAEQLVNLSQEEADSVCSSLKERMTAVSNTQSGDQKGWTPQTPGNFTYFPHPLGIFAATTGSLRVVGVGMPRLPAVAMSIIHASRQDDSEKTGASEATSPPVKAASESAADTSAPDLERTSQEAAGTSP</sequence>
<dbReference type="Proteomes" id="UP000028837">
    <property type="component" value="Unassembled WGS sequence"/>
</dbReference>
<protein>
    <submittedName>
        <fullName evidence="2">Uncharacterized protein</fullName>
    </submittedName>
</protein>
<dbReference type="VEuPathDB" id="ToxoDB:TGDOM2_216055"/>
<evidence type="ECO:0000313" key="3">
    <source>
        <dbReference type="Proteomes" id="UP000028837"/>
    </source>
</evidence>
<organism evidence="2 3">
    <name type="scientific">Toxoplasma gondii GAB2-2007-GAL-DOM2</name>
    <dbReference type="NCBI Taxonomy" id="1130820"/>
    <lineage>
        <taxon>Eukaryota</taxon>
        <taxon>Sar</taxon>
        <taxon>Alveolata</taxon>
        <taxon>Apicomplexa</taxon>
        <taxon>Conoidasida</taxon>
        <taxon>Coccidia</taxon>
        <taxon>Eucoccidiorida</taxon>
        <taxon>Eimeriorina</taxon>
        <taxon>Sarcocystidae</taxon>
        <taxon>Toxoplasma</taxon>
    </lineage>
</organism>
<comment type="caution">
    <text evidence="2">The sequence shown here is derived from an EMBL/GenBank/DDBJ whole genome shotgun (WGS) entry which is preliminary data.</text>
</comment>
<feature type="compositionally biased region" description="Basic and acidic residues" evidence="1">
    <location>
        <begin position="243"/>
        <end position="252"/>
    </location>
</feature>
<name>A0A086JDP0_TOXGO</name>
<dbReference type="OrthoDB" id="10299752at2759"/>
<dbReference type="AlphaFoldDB" id="A0A086JDP0"/>
<proteinExistence type="predicted"/>
<feature type="region of interest" description="Disordered" evidence="1">
    <location>
        <begin position="243"/>
        <end position="288"/>
    </location>
</feature>
<evidence type="ECO:0000256" key="1">
    <source>
        <dbReference type="SAM" id="MobiDB-lite"/>
    </source>
</evidence>
<reference evidence="2 3" key="1">
    <citation type="submission" date="2014-02" db="EMBL/GenBank/DDBJ databases">
        <authorList>
            <person name="Sibley D."/>
            <person name="Venepally P."/>
            <person name="Karamycheva S."/>
            <person name="Hadjithomas M."/>
            <person name="Khan A."/>
            <person name="Brunk B."/>
            <person name="Roos D."/>
            <person name="Caler E."/>
            <person name="Lorenzi H."/>
        </authorList>
    </citation>
    <scope>NUCLEOTIDE SEQUENCE [LARGE SCALE GENOMIC DNA]</scope>
    <source>
        <strain evidence="2 3">GAB2-2007-GAL-DOM2</strain>
    </source>
</reference>
<accession>A0A086JDP0</accession>
<gene>
    <name evidence="2" type="ORF">TGDOM2_216055</name>
</gene>